<dbReference type="STRING" id="1070870.SAMN05444351_1136"/>
<name>A0A1M5F9Q3_9ACTN</name>
<dbReference type="InterPro" id="IPR021295">
    <property type="entry name" value="DUF2867"/>
</dbReference>
<dbReference type="EMBL" id="FQVX01000001">
    <property type="protein sequence ID" value="SHF88209.1"/>
    <property type="molecule type" value="Genomic_DNA"/>
</dbReference>
<protein>
    <recommendedName>
        <fullName evidence="3">Polyketide cyclase / dehydrase and lipid transport</fullName>
    </recommendedName>
</protein>
<dbReference type="Proteomes" id="UP000184471">
    <property type="component" value="Unassembled WGS sequence"/>
</dbReference>
<dbReference type="OrthoDB" id="4551029at2"/>
<dbReference type="Pfam" id="PF11066">
    <property type="entry name" value="DUF2867"/>
    <property type="match status" value="1"/>
</dbReference>
<proteinExistence type="predicted"/>
<evidence type="ECO:0000313" key="2">
    <source>
        <dbReference type="Proteomes" id="UP000184471"/>
    </source>
</evidence>
<organism evidence="1 2">
    <name type="scientific">Geodermatophilus nigrescens</name>
    <dbReference type="NCBI Taxonomy" id="1070870"/>
    <lineage>
        <taxon>Bacteria</taxon>
        <taxon>Bacillati</taxon>
        <taxon>Actinomycetota</taxon>
        <taxon>Actinomycetes</taxon>
        <taxon>Geodermatophilales</taxon>
        <taxon>Geodermatophilaceae</taxon>
        <taxon>Geodermatophilus</taxon>
    </lineage>
</organism>
<gene>
    <name evidence="1" type="ORF">SAMN05444351_1136</name>
</gene>
<evidence type="ECO:0000313" key="1">
    <source>
        <dbReference type="EMBL" id="SHF88209.1"/>
    </source>
</evidence>
<dbReference type="AlphaFoldDB" id="A0A1M5F9Q3"/>
<sequence>MVTSTGVVRGALAADRAGSCLDAVDYADRCTLATGVEAGAEEWARALFGDVPSPAEVLIWRVLLGFRLDPRRSPDTVAGWRVGERAPDRIRLETASASLSAEMVVRTAGRRVTWTTSLRYDRPWGRLLWPPLSALHRRLVPRVLAAAERELARR</sequence>
<reference evidence="1 2" key="1">
    <citation type="submission" date="2016-11" db="EMBL/GenBank/DDBJ databases">
        <authorList>
            <person name="Jaros S."/>
            <person name="Januszkiewicz K."/>
            <person name="Wedrychowicz H."/>
        </authorList>
    </citation>
    <scope>NUCLEOTIDE SEQUENCE [LARGE SCALE GENOMIC DNA]</scope>
    <source>
        <strain evidence="1 2">DSM 45408</strain>
    </source>
</reference>
<dbReference type="RefSeq" id="WP_073419056.1">
    <property type="nucleotide sequence ID" value="NZ_FQVX01000001.1"/>
</dbReference>
<evidence type="ECO:0008006" key="3">
    <source>
        <dbReference type="Google" id="ProtNLM"/>
    </source>
</evidence>
<accession>A0A1M5F9Q3</accession>
<keyword evidence="2" id="KW-1185">Reference proteome</keyword>